<organism evidence="6 7">
    <name type="scientific">Arcobacter cloacae</name>
    <dbReference type="NCBI Taxonomy" id="1054034"/>
    <lineage>
        <taxon>Bacteria</taxon>
        <taxon>Pseudomonadati</taxon>
        <taxon>Campylobacterota</taxon>
        <taxon>Epsilonproteobacteria</taxon>
        <taxon>Campylobacterales</taxon>
        <taxon>Arcobacteraceae</taxon>
        <taxon>Arcobacter</taxon>
    </lineage>
</organism>
<keyword evidence="3" id="KW-0597">Phosphoprotein</keyword>
<feature type="domain" description="Response regulatory" evidence="4">
    <location>
        <begin position="127"/>
        <end position="244"/>
    </location>
</feature>
<dbReference type="SMART" id="SM00448">
    <property type="entry name" value="REC"/>
    <property type="match status" value="2"/>
</dbReference>
<dbReference type="GO" id="GO:1902201">
    <property type="term" value="P:negative regulation of bacterial-type flagellum-dependent cell motility"/>
    <property type="evidence" value="ECO:0007669"/>
    <property type="project" value="TreeGrafter"/>
</dbReference>
<dbReference type="Gene3D" id="3.30.70.270">
    <property type="match status" value="1"/>
</dbReference>
<dbReference type="InterPro" id="IPR001789">
    <property type="entry name" value="Sig_transdc_resp-reg_receiver"/>
</dbReference>
<dbReference type="InterPro" id="IPR000160">
    <property type="entry name" value="GGDEF_dom"/>
</dbReference>
<dbReference type="FunFam" id="3.30.70.270:FF:000001">
    <property type="entry name" value="Diguanylate cyclase domain protein"/>
    <property type="match status" value="1"/>
</dbReference>
<dbReference type="SUPFAM" id="SSF55073">
    <property type="entry name" value="Nucleotide cyclase"/>
    <property type="match status" value="1"/>
</dbReference>
<accession>A0A4Q0ZBZ7</accession>
<dbReference type="GO" id="GO:0000160">
    <property type="term" value="P:phosphorelay signal transduction system"/>
    <property type="evidence" value="ECO:0007669"/>
    <property type="project" value="InterPro"/>
</dbReference>
<comment type="caution">
    <text evidence="6">The sequence shown here is derived from an EMBL/GenBank/DDBJ whole genome shotgun (WGS) entry which is preliminary data.</text>
</comment>
<name>A0A4Q0ZBZ7_9BACT</name>
<dbReference type="Gene3D" id="3.40.50.2300">
    <property type="match status" value="2"/>
</dbReference>
<dbReference type="SUPFAM" id="SSF52172">
    <property type="entry name" value="CheY-like"/>
    <property type="match status" value="2"/>
</dbReference>
<dbReference type="Pfam" id="PF00072">
    <property type="entry name" value="Response_reg"/>
    <property type="match status" value="2"/>
</dbReference>
<feature type="modified residue" description="4-aspartylphosphate" evidence="3">
    <location>
        <position position="56"/>
    </location>
</feature>
<dbReference type="CDD" id="cd01949">
    <property type="entry name" value="GGDEF"/>
    <property type="match status" value="1"/>
</dbReference>
<dbReference type="Proteomes" id="UP000290870">
    <property type="component" value="Unassembled WGS sequence"/>
</dbReference>
<gene>
    <name evidence="6" type="ORF">CRU90_10125</name>
</gene>
<dbReference type="PANTHER" id="PTHR45138:SF9">
    <property type="entry name" value="DIGUANYLATE CYCLASE DGCM-RELATED"/>
    <property type="match status" value="1"/>
</dbReference>
<proteinExistence type="predicted"/>
<dbReference type="RefSeq" id="WP_128987165.1">
    <property type="nucleotide sequence ID" value="NZ_PDJZ01000012.1"/>
</dbReference>
<dbReference type="SMART" id="SM00267">
    <property type="entry name" value="GGDEF"/>
    <property type="match status" value="1"/>
</dbReference>
<dbReference type="Pfam" id="PF00990">
    <property type="entry name" value="GGDEF"/>
    <property type="match status" value="1"/>
</dbReference>
<dbReference type="GO" id="GO:0005886">
    <property type="term" value="C:plasma membrane"/>
    <property type="evidence" value="ECO:0007669"/>
    <property type="project" value="TreeGrafter"/>
</dbReference>
<dbReference type="GO" id="GO:0052621">
    <property type="term" value="F:diguanylate cyclase activity"/>
    <property type="evidence" value="ECO:0007669"/>
    <property type="project" value="UniProtKB-EC"/>
</dbReference>
<dbReference type="NCBIfam" id="TIGR00254">
    <property type="entry name" value="GGDEF"/>
    <property type="match status" value="1"/>
</dbReference>
<evidence type="ECO:0000256" key="2">
    <source>
        <dbReference type="ARBA" id="ARBA00034247"/>
    </source>
</evidence>
<dbReference type="PROSITE" id="PS50887">
    <property type="entry name" value="GGDEF"/>
    <property type="match status" value="1"/>
</dbReference>
<feature type="domain" description="Response regulatory" evidence="4">
    <location>
        <begin position="4"/>
        <end position="119"/>
    </location>
</feature>
<dbReference type="AlphaFoldDB" id="A0A4Q0ZBZ7"/>
<dbReference type="EC" id="2.7.7.65" evidence="1"/>
<feature type="modified residue" description="4-aspartylphosphate" evidence="3">
    <location>
        <position position="177"/>
    </location>
</feature>
<dbReference type="PROSITE" id="PS50110">
    <property type="entry name" value="RESPONSE_REGULATORY"/>
    <property type="match status" value="2"/>
</dbReference>
<evidence type="ECO:0000313" key="7">
    <source>
        <dbReference type="Proteomes" id="UP000290870"/>
    </source>
</evidence>
<dbReference type="InterPro" id="IPR050469">
    <property type="entry name" value="Diguanylate_Cyclase"/>
</dbReference>
<dbReference type="GO" id="GO:0043709">
    <property type="term" value="P:cell adhesion involved in single-species biofilm formation"/>
    <property type="evidence" value="ECO:0007669"/>
    <property type="project" value="TreeGrafter"/>
</dbReference>
<protein>
    <recommendedName>
        <fullName evidence="1">diguanylate cyclase</fullName>
        <ecNumber evidence="1">2.7.7.65</ecNumber>
    </recommendedName>
</protein>
<dbReference type="EMBL" id="PDJZ01000012">
    <property type="protein sequence ID" value="RXJ83402.1"/>
    <property type="molecule type" value="Genomic_DNA"/>
</dbReference>
<comment type="catalytic activity">
    <reaction evidence="2">
        <text>2 GTP = 3',3'-c-di-GMP + 2 diphosphate</text>
        <dbReference type="Rhea" id="RHEA:24898"/>
        <dbReference type="ChEBI" id="CHEBI:33019"/>
        <dbReference type="ChEBI" id="CHEBI:37565"/>
        <dbReference type="ChEBI" id="CHEBI:58805"/>
        <dbReference type="EC" id="2.7.7.65"/>
    </reaction>
</comment>
<evidence type="ECO:0000259" key="4">
    <source>
        <dbReference type="PROSITE" id="PS50110"/>
    </source>
</evidence>
<feature type="domain" description="GGDEF" evidence="5">
    <location>
        <begin position="287"/>
        <end position="418"/>
    </location>
</feature>
<dbReference type="InterPro" id="IPR029787">
    <property type="entry name" value="Nucleotide_cyclase"/>
</dbReference>
<evidence type="ECO:0000259" key="5">
    <source>
        <dbReference type="PROSITE" id="PS50887"/>
    </source>
</evidence>
<sequence length="427" mass="49041">MKYKVLIVDDSISVCNTLKSFIENDLEIDVFIAKSLKESANLLLQKKGKIDVILADLGLPDAPNGEIIDFLSKFKIPIVILTGSDNIDIEEKFRDKNIVDYIIKDGLSALTYASSIVKRIIHNKDVKILVVDDSKSFVNKTIDLLNRYKIIGLCAYDGEEAYSVLKENSDIKIVLTDYLMPKMDGLELTKKIRRDYSKDELSIIVTSNDTSKKIPAKFLKYGANDFLYKGFSNEEFFARINSNIEVLELFDEIKNKANKDYLTGLFNRRYLFDVGNKIYEDCKLNDKIFAIAIIDIDNFKNINDIYGHDAGDMALKEVSIILNDEIISNALISRLGGEEFSICFYNRTEKEIDEVLESIRERFENNSIVYDDKEIKYTISIGYSFDFGKNMDNMMNNADKCLYFAKKEGRNRVRKDEGRFTQSHNIM</sequence>
<reference evidence="6 7" key="1">
    <citation type="submission" date="2017-10" db="EMBL/GenBank/DDBJ databases">
        <title>Genomics of the genus Arcobacter.</title>
        <authorList>
            <person name="Perez-Cataluna A."/>
            <person name="Figueras M.J."/>
        </authorList>
    </citation>
    <scope>NUCLEOTIDE SEQUENCE [LARGE SCALE GENOMIC DNA]</scope>
    <source>
        <strain evidence="6 7">F26</strain>
    </source>
</reference>
<dbReference type="InterPro" id="IPR011006">
    <property type="entry name" value="CheY-like_superfamily"/>
</dbReference>
<evidence type="ECO:0000313" key="6">
    <source>
        <dbReference type="EMBL" id="RXJ83402.1"/>
    </source>
</evidence>
<dbReference type="OrthoDB" id="9778432at2"/>
<evidence type="ECO:0000256" key="1">
    <source>
        <dbReference type="ARBA" id="ARBA00012528"/>
    </source>
</evidence>
<evidence type="ECO:0000256" key="3">
    <source>
        <dbReference type="PROSITE-ProRule" id="PRU00169"/>
    </source>
</evidence>
<dbReference type="PANTHER" id="PTHR45138">
    <property type="entry name" value="REGULATORY COMPONENTS OF SENSORY TRANSDUCTION SYSTEM"/>
    <property type="match status" value="1"/>
</dbReference>
<dbReference type="InterPro" id="IPR043128">
    <property type="entry name" value="Rev_trsase/Diguanyl_cyclase"/>
</dbReference>